<dbReference type="InterPro" id="IPR020892">
    <property type="entry name" value="Cyclophilin-type_PPIase_CS"/>
</dbReference>
<dbReference type="CDD" id="cd00317">
    <property type="entry name" value="cyclophilin"/>
    <property type="match status" value="1"/>
</dbReference>
<dbReference type="AlphaFoldDB" id="A0A418V7X7"/>
<reference evidence="2 3" key="1">
    <citation type="submission" date="2018-09" db="EMBL/GenBank/DDBJ databases">
        <authorList>
            <person name="Zhu H."/>
        </authorList>
    </citation>
    <scope>NUCLEOTIDE SEQUENCE [LARGE SCALE GENOMIC DNA]</scope>
    <source>
        <strain evidence="2 3">K2S05-167</strain>
    </source>
</reference>
<keyword evidence="3" id="KW-1185">Reference proteome</keyword>
<dbReference type="OrthoDB" id="9807797at2"/>
<protein>
    <submittedName>
        <fullName evidence="2">Peptidylprolyl isomerase</fullName>
    </submittedName>
</protein>
<dbReference type="PANTHER" id="PTHR45625">
    <property type="entry name" value="PEPTIDYL-PROLYL CIS-TRANS ISOMERASE-RELATED"/>
    <property type="match status" value="1"/>
</dbReference>
<dbReference type="GO" id="GO:0006457">
    <property type="term" value="P:protein folding"/>
    <property type="evidence" value="ECO:0007669"/>
    <property type="project" value="InterPro"/>
</dbReference>
<keyword evidence="2" id="KW-0413">Isomerase</keyword>
<proteinExistence type="predicted"/>
<dbReference type="AntiFam" id="ANF00254">
    <property type="entry name" value="DNA repeat"/>
</dbReference>
<feature type="domain" description="PPIase cyclophilin-type" evidence="1">
    <location>
        <begin position="163"/>
        <end position="311"/>
    </location>
</feature>
<dbReference type="PROSITE" id="PS00170">
    <property type="entry name" value="CSA_PPIASE_1"/>
    <property type="match status" value="1"/>
</dbReference>
<dbReference type="Pfam" id="PF00160">
    <property type="entry name" value="Pro_isomerase"/>
    <property type="match status" value="1"/>
</dbReference>
<dbReference type="InterPro" id="IPR029000">
    <property type="entry name" value="Cyclophilin-like_dom_sf"/>
</dbReference>
<comment type="caution">
    <text evidence="2">The sequence shown here is derived from an EMBL/GenBank/DDBJ whole genome shotgun (WGS) entry which is preliminary data.</text>
</comment>
<dbReference type="InterPro" id="IPR044666">
    <property type="entry name" value="Cyclophilin_A-like"/>
</dbReference>
<dbReference type="EMBL" id="QYUJ01000014">
    <property type="protein sequence ID" value="RJF72212.1"/>
    <property type="molecule type" value="Genomic_DNA"/>
</dbReference>
<organism evidence="2 3">
    <name type="scientific">Deinococcus cavernae</name>
    <dbReference type="NCBI Taxonomy" id="2320857"/>
    <lineage>
        <taxon>Bacteria</taxon>
        <taxon>Thermotogati</taxon>
        <taxon>Deinococcota</taxon>
        <taxon>Deinococci</taxon>
        <taxon>Deinococcales</taxon>
        <taxon>Deinococcaceae</taxon>
        <taxon>Deinococcus</taxon>
    </lineage>
</organism>
<dbReference type="GO" id="GO:0003755">
    <property type="term" value="F:peptidyl-prolyl cis-trans isomerase activity"/>
    <property type="evidence" value="ECO:0007669"/>
    <property type="project" value="InterPro"/>
</dbReference>
<accession>A0A418V7X7</accession>
<evidence type="ECO:0000259" key="1">
    <source>
        <dbReference type="PROSITE" id="PS50072"/>
    </source>
</evidence>
<gene>
    <name evidence="2" type="ORF">D3875_12255</name>
</gene>
<dbReference type="PANTHER" id="PTHR45625:SF16">
    <property type="entry name" value="PEPTIDYL-PROLYL CIS-TRANS ISOMERASE"/>
    <property type="match status" value="1"/>
</dbReference>
<evidence type="ECO:0000313" key="2">
    <source>
        <dbReference type="EMBL" id="RJF72212.1"/>
    </source>
</evidence>
<dbReference type="PROSITE" id="PS50072">
    <property type="entry name" value="CSA_PPIASE_2"/>
    <property type="match status" value="1"/>
</dbReference>
<dbReference type="SUPFAM" id="SSF50891">
    <property type="entry name" value="Cyclophilin-like"/>
    <property type="match status" value="1"/>
</dbReference>
<dbReference type="Gene3D" id="2.40.100.10">
    <property type="entry name" value="Cyclophilin-like"/>
    <property type="match status" value="1"/>
</dbReference>
<dbReference type="PRINTS" id="PR00153">
    <property type="entry name" value="CSAPPISMRASE"/>
</dbReference>
<dbReference type="InterPro" id="IPR002130">
    <property type="entry name" value="Cyclophilin-type_PPIase_dom"/>
</dbReference>
<name>A0A418V7X7_9DEIO</name>
<dbReference type="Proteomes" id="UP000286287">
    <property type="component" value="Unassembled WGS sequence"/>
</dbReference>
<evidence type="ECO:0000313" key="3">
    <source>
        <dbReference type="Proteomes" id="UP000286287"/>
    </source>
</evidence>
<sequence length="317" mass="34283">MTPHPGPLEQFCEFRALWKGNSERSILSCGAVPVRPARSNSLAPLKQKALRSFVQCSTLPGMKKAALLPRALVLSGLLLLASCQKKAEDTTTKTDDTTQQETKTDTAKDTAQTAEVKAPGAVPAGYTLVPALSDKPVRTFKSEPAMALQDGKDYYALIDTSKGQVLVDLFEQETPVTVNNFVTLARNHFYDGTRFHRVIEGFMAQGGDPGSADEAKKDTWGTGGPGYQFPDEIRSKLTFDSGGLLAMANSGPNTNGSQFFITFQPTDFLNGKYNLFGKVTKGEDILPKFTRTMDQSNAPIPGAVPDKVLSVRILTKG</sequence>